<reference evidence="3 5" key="2">
    <citation type="journal article" date="2013" name="Nature">
        <title>Insights into bilaterian evolution from three spiralian genomes.</title>
        <authorList>
            <person name="Simakov O."/>
            <person name="Marletaz F."/>
            <person name="Cho S.J."/>
            <person name="Edsinger-Gonzales E."/>
            <person name="Havlak P."/>
            <person name="Hellsten U."/>
            <person name="Kuo D.H."/>
            <person name="Larsson T."/>
            <person name="Lv J."/>
            <person name="Arendt D."/>
            <person name="Savage R."/>
            <person name="Osoegawa K."/>
            <person name="de Jong P."/>
            <person name="Grimwood J."/>
            <person name="Chapman J.A."/>
            <person name="Shapiro H."/>
            <person name="Aerts A."/>
            <person name="Otillar R.P."/>
            <person name="Terry A.Y."/>
            <person name="Boore J.L."/>
            <person name="Grigoriev I.V."/>
            <person name="Lindberg D.R."/>
            <person name="Seaver E.C."/>
            <person name="Weisblat D.A."/>
            <person name="Putnam N.H."/>
            <person name="Rokhsar D.S."/>
        </authorList>
    </citation>
    <scope>NUCLEOTIDE SEQUENCE</scope>
</reference>
<reference evidence="4" key="3">
    <citation type="submission" date="2015-06" db="UniProtKB">
        <authorList>
            <consortium name="EnsemblMetazoa"/>
        </authorList>
    </citation>
    <scope>IDENTIFICATION</scope>
</reference>
<dbReference type="EnsemblMetazoa" id="HelroT192122">
    <property type="protein sequence ID" value="HelroP192122"/>
    <property type="gene ID" value="HelroG192122"/>
</dbReference>
<evidence type="ECO:0000313" key="3">
    <source>
        <dbReference type="EMBL" id="ESO03141.1"/>
    </source>
</evidence>
<evidence type="ECO:0000313" key="5">
    <source>
        <dbReference type="Proteomes" id="UP000015101"/>
    </source>
</evidence>
<keyword evidence="1" id="KW-0472">Membrane</keyword>
<dbReference type="CTD" id="20212161"/>
<evidence type="ECO:0000313" key="4">
    <source>
        <dbReference type="EnsemblMetazoa" id="HelroP192122"/>
    </source>
</evidence>
<evidence type="ECO:0000256" key="1">
    <source>
        <dbReference type="SAM" id="Phobius"/>
    </source>
</evidence>
<dbReference type="RefSeq" id="XP_009018834.1">
    <property type="nucleotide sequence ID" value="XM_009020586.1"/>
</dbReference>
<organism evidence="4 5">
    <name type="scientific">Helobdella robusta</name>
    <name type="common">Californian leech</name>
    <dbReference type="NCBI Taxonomy" id="6412"/>
    <lineage>
        <taxon>Eukaryota</taxon>
        <taxon>Metazoa</taxon>
        <taxon>Spiralia</taxon>
        <taxon>Lophotrochozoa</taxon>
        <taxon>Annelida</taxon>
        <taxon>Clitellata</taxon>
        <taxon>Hirudinea</taxon>
        <taxon>Rhynchobdellida</taxon>
        <taxon>Glossiphoniidae</taxon>
        <taxon>Helobdella</taxon>
    </lineage>
</organism>
<feature type="chain" id="PRO_5010980984" evidence="2">
    <location>
        <begin position="24"/>
        <end position="189"/>
    </location>
</feature>
<feature type="transmembrane region" description="Helical" evidence="1">
    <location>
        <begin position="153"/>
        <end position="175"/>
    </location>
</feature>
<gene>
    <name evidence="4" type="primary">20212161</name>
    <name evidence="3" type="ORF">HELRODRAFT_192122</name>
</gene>
<name>T1FTL4_HELRO</name>
<accession>T1FTL4</accession>
<keyword evidence="1" id="KW-1133">Transmembrane helix</keyword>
<dbReference type="GeneID" id="20212161"/>
<dbReference type="KEGG" id="hro:HELRODRAFT_192122"/>
<protein>
    <submittedName>
        <fullName evidence="3 4">Uncharacterized protein</fullName>
    </submittedName>
</protein>
<dbReference type="AlphaFoldDB" id="T1FTL4"/>
<proteinExistence type="predicted"/>
<dbReference type="InParanoid" id="T1FTL4"/>
<dbReference type="Proteomes" id="UP000015101">
    <property type="component" value="Unassembled WGS sequence"/>
</dbReference>
<sequence>MLLIRLIPLILILNAVRVLLVFATKDDIYDKLFLEIEPDGPYQISQMVNFTCSMLTKRKGMKNRVLYVFHIRSPIDDLPPSQRPWKVIKNTTKLENGDRLFKSKGSATIRNNTMAIMCSLSPNVTNNETTILKPLIVFRTGALTSDENGGLNIGVIVGASVVVVIAVGGIVAFAIMRLRKRSAAAESRQ</sequence>
<keyword evidence="5" id="KW-1185">Reference proteome</keyword>
<dbReference type="EMBL" id="AMQM01004796">
    <property type="status" value="NOT_ANNOTATED_CDS"/>
    <property type="molecule type" value="Genomic_DNA"/>
</dbReference>
<evidence type="ECO:0000256" key="2">
    <source>
        <dbReference type="SAM" id="SignalP"/>
    </source>
</evidence>
<dbReference type="HOGENOM" id="CLU_1435889_0_0_1"/>
<feature type="signal peptide" evidence="2">
    <location>
        <begin position="1"/>
        <end position="23"/>
    </location>
</feature>
<keyword evidence="1" id="KW-0812">Transmembrane</keyword>
<dbReference type="EMBL" id="KB096676">
    <property type="protein sequence ID" value="ESO03141.1"/>
    <property type="molecule type" value="Genomic_DNA"/>
</dbReference>
<reference evidence="5" key="1">
    <citation type="submission" date="2012-12" db="EMBL/GenBank/DDBJ databases">
        <authorList>
            <person name="Hellsten U."/>
            <person name="Grimwood J."/>
            <person name="Chapman J.A."/>
            <person name="Shapiro H."/>
            <person name="Aerts A."/>
            <person name="Otillar R.P."/>
            <person name="Terry A.Y."/>
            <person name="Boore J.L."/>
            <person name="Simakov O."/>
            <person name="Marletaz F."/>
            <person name="Cho S.-J."/>
            <person name="Edsinger-Gonzales E."/>
            <person name="Havlak P."/>
            <person name="Kuo D.-H."/>
            <person name="Larsson T."/>
            <person name="Lv J."/>
            <person name="Arendt D."/>
            <person name="Savage R."/>
            <person name="Osoegawa K."/>
            <person name="de Jong P."/>
            <person name="Lindberg D.R."/>
            <person name="Seaver E.C."/>
            <person name="Weisblat D.A."/>
            <person name="Putnam N.H."/>
            <person name="Grigoriev I.V."/>
            <person name="Rokhsar D.S."/>
        </authorList>
    </citation>
    <scope>NUCLEOTIDE SEQUENCE</scope>
</reference>
<keyword evidence="2" id="KW-0732">Signal</keyword>